<proteinExistence type="predicted"/>
<feature type="chain" id="PRO_5006145214" description="Lipoprotein" evidence="1">
    <location>
        <begin position="20"/>
        <end position="362"/>
    </location>
</feature>
<sequence length="362" mass="41426">MKEKILVLLVVVMAFSCSAPEKKSPVFSFEDLIVDTLVLEKDPMTKSLGSDFTFIQTDSGSILQTFSDHTLFSYSYPEGKILKKVEFEKEGPDGIGDFISGSLIDSQSIWFLSNNRLLEATQNGRVKRTIALPEAPMERLAANYATFPHNEMKRFGSKLLIPDVPFVFKEEFKDYKKWLLVIDLESGKQEYWEFPYPDGYEYYAEDHMLGPYNHHYHPETEKLLVSFPASDSIYIASEGQEKWFLADAGESFQILPGSTSTQGEWTVFQPNPNSGRYTWIDFDPLAEVYLRQVTLSPGNSEEGRKSKNKLLIYNSEFEQIGEIKLRFEISGFSGDSGYFFRLGSIHSEDEVSYVRVDFSKMK</sequence>
<dbReference type="OrthoDB" id="817351at2"/>
<dbReference type="PROSITE" id="PS51257">
    <property type="entry name" value="PROKAR_LIPOPROTEIN"/>
    <property type="match status" value="1"/>
</dbReference>
<dbReference type="InterPro" id="IPR025316">
    <property type="entry name" value="DUF4221"/>
</dbReference>
<reference evidence="2 3" key="1">
    <citation type="submission" date="2015-09" db="EMBL/GenBank/DDBJ databases">
        <title>Identification and resolution of microdiversity through metagenomic sequencing of parallel consortia.</title>
        <authorList>
            <person name="Nelson W.C."/>
            <person name="Romine M.F."/>
            <person name="Lindemann S.R."/>
        </authorList>
    </citation>
    <scope>NUCLEOTIDE SEQUENCE [LARGE SCALE GENOMIC DNA]</scope>
    <source>
        <strain evidence="2">HL-49</strain>
    </source>
</reference>
<dbReference type="Proteomes" id="UP000050421">
    <property type="component" value="Unassembled WGS sequence"/>
</dbReference>
<keyword evidence="1" id="KW-0732">Signal</keyword>
<dbReference type="AlphaFoldDB" id="A0A0P7XBV6"/>
<evidence type="ECO:0000313" key="2">
    <source>
        <dbReference type="EMBL" id="KPQ12833.1"/>
    </source>
</evidence>
<accession>A0A0P7XBV6</accession>
<organism evidence="2 3">
    <name type="scientific">Algoriphagus marincola HL-49</name>
    <dbReference type="NCBI Taxonomy" id="1305737"/>
    <lineage>
        <taxon>Bacteria</taxon>
        <taxon>Pseudomonadati</taxon>
        <taxon>Bacteroidota</taxon>
        <taxon>Cytophagia</taxon>
        <taxon>Cytophagales</taxon>
        <taxon>Cyclobacteriaceae</taxon>
        <taxon>Algoriphagus</taxon>
    </lineage>
</organism>
<gene>
    <name evidence="2" type="ORF">HLUCCX10_14665</name>
</gene>
<feature type="signal peptide" evidence="1">
    <location>
        <begin position="1"/>
        <end position="19"/>
    </location>
</feature>
<evidence type="ECO:0000256" key="1">
    <source>
        <dbReference type="SAM" id="SignalP"/>
    </source>
</evidence>
<dbReference type="EMBL" id="LJXT01000113">
    <property type="protein sequence ID" value="KPQ12833.1"/>
    <property type="molecule type" value="Genomic_DNA"/>
</dbReference>
<protein>
    <recommendedName>
        <fullName evidence="4">Lipoprotein</fullName>
    </recommendedName>
</protein>
<comment type="caution">
    <text evidence="2">The sequence shown here is derived from an EMBL/GenBank/DDBJ whole genome shotgun (WGS) entry which is preliminary data.</text>
</comment>
<dbReference type="STRING" id="1305737.GCA_000526355_03124"/>
<evidence type="ECO:0000313" key="3">
    <source>
        <dbReference type="Proteomes" id="UP000050421"/>
    </source>
</evidence>
<evidence type="ECO:0008006" key="4">
    <source>
        <dbReference type="Google" id="ProtNLM"/>
    </source>
</evidence>
<dbReference type="Pfam" id="PF13970">
    <property type="entry name" value="DUF4221"/>
    <property type="match status" value="1"/>
</dbReference>
<dbReference type="PATRIC" id="fig|1305737.6.peg.3681"/>
<name>A0A0P7XBV6_9BACT</name>